<evidence type="ECO:0000256" key="1">
    <source>
        <dbReference type="SAM" id="MobiDB-lite"/>
    </source>
</evidence>
<accession>A0A9P0G1D2</accession>
<dbReference type="GO" id="GO:0008061">
    <property type="term" value="F:chitin binding"/>
    <property type="evidence" value="ECO:0007669"/>
    <property type="project" value="InterPro"/>
</dbReference>
<feature type="domain" description="Chitin-binding type-2" evidence="3">
    <location>
        <begin position="2132"/>
        <end position="2188"/>
    </location>
</feature>
<dbReference type="EMBL" id="LR824012">
    <property type="protein sequence ID" value="CAH0628726.1"/>
    <property type="molecule type" value="Genomic_DNA"/>
</dbReference>
<dbReference type="InterPro" id="IPR036508">
    <property type="entry name" value="Chitin-bd_dom_sf"/>
</dbReference>
<feature type="compositionally biased region" description="Low complexity" evidence="1">
    <location>
        <begin position="930"/>
        <end position="947"/>
    </location>
</feature>
<dbReference type="Pfam" id="PF01607">
    <property type="entry name" value="CBM_14"/>
    <property type="match status" value="2"/>
</dbReference>
<feature type="compositionally biased region" description="Basic and acidic residues" evidence="1">
    <location>
        <begin position="1947"/>
        <end position="1958"/>
    </location>
</feature>
<keyword evidence="2" id="KW-0732">Signal</keyword>
<dbReference type="Gene3D" id="2.170.140.10">
    <property type="entry name" value="Chitin binding domain"/>
    <property type="match status" value="2"/>
</dbReference>
<feature type="domain" description="Chitin-binding type-2" evidence="3">
    <location>
        <begin position="1983"/>
        <end position="2039"/>
    </location>
</feature>
<gene>
    <name evidence="4" type="ORF">CINC_LOCUS12978</name>
</gene>
<feature type="compositionally biased region" description="Polar residues" evidence="1">
    <location>
        <begin position="827"/>
        <end position="847"/>
    </location>
</feature>
<name>A0A9P0G1D2_CHRIL</name>
<proteinExistence type="predicted"/>
<keyword evidence="5" id="KW-1185">Reference proteome</keyword>
<dbReference type="PROSITE" id="PS50940">
    <property type="entry name" value="CHIT_BIND_II"/>
    <property type="match status" value="2"/>
</dbReference>
<dbReference type="SMART" id="SM00494">
    <property type="entry name" value="ChtBD2"/>
    <property type="match status" value="3"/>
</dbReference>
<protein>
    <recommendedName>
        <fullName evidence="3">Chitin-binding type-2 domain-containing protein</fullName>
    </recommendedName>
</protein>
<feature type="region of interest" description="Disordered" evidence="1">
    <location>
        <begin position="929"/>
        <end position="948"/>
    </location>
</feature>
<feature type="compositionally biased region" description="Low complexity" evidence="1">
    <location>
        <begin position="891"/>
        <end position="907"/>
    </location>
</feature>
<dbReference type="GO" id="GO:0005576">
    <property type="term" value="C:extracellular region"/>
    <property type="evidence" value="ECO:0007669"/>
    <property type="project" value="InterPro"/>
</dbReference>
<feature type="chain" id="PRO_5040473311" description="Chitin-binding type-2 domain-containing protein" evidence="2">
    <location>
        <begin position="25"/>
        <end position="2188"/>
    </location>
</feature>
<sequence length="2188" mass="240635">MAFEIIDPRGFLFLVLFAIPIVASRNIDCHGRGFHCVNSTHFMICVDLGIGISTTIDDFIIPCPLTTVCDVNNMFECEFPRVEVTAPPLQVIGVFEQSVTSEATVVSTSATSVPLIEVSSVSNKPVSILSGPEEITPAPELEVLRRVKEYTEAYSDTSTKLEVTAQTTPSSVSEIVKLDGIAALVTNAVNNYTELNAETSLDKTVASPDTPISIDKTTSATEILNSTSILAPEVSTDSVVENSYQNENILNNTQKDYNKTLNQNDTGLNLIGESITTDKIQISSTSALPNITLSVENMPGSTETVLRMAEENVTKTTEMTPTSVDVTDSIIADTSSVTPLVNTLRRTDKLVDSDQVLKTVTNLVKQVEPTTSTSPNLSTGFTTIPYVKFEISHTVVNVTTNAANNDTSSTTVSLNISGIIENHSDLNNVLTTPTFKNDLPPSLTGKHIQDQIKLNVLPINSTIPQKVIVQNDLKYNNTYVPKNNIYGNKPNVTQRIPDNVDQLSQLVQDKVTATAIDFNNIEIIPNSPVIGNETKETKVGNFISNATDSLYPLAFTNNITNIVVEPKTIKSTTITSNFDANNLNSTNLENLLTFISTKGRTIENATDFSSETIQNKNISITDFKEENNITKQLTENNEAELLTNPGETNIRHRAFELSNQVTKTVEELNINDLTDASLNYTDPVKAINSSITKVPELNRTQDEVNKTNSVIVKNISVHEPTIEVNAGEHTIPELRTTDIIKDLELNNALNQTSSNGTVLLNMTDKPILEDNTNILTVKYDTKENSTAIEITTEVPINETTRTDSGKVLKVYDSSTTVEYTTHSVGLRDNTNTTTVQHDTQDDNTVSGKTPEVPILNNILNVTTQTDSSNVHNVNESSTTVNNNTPISLRDNTNTTTEQHNTQENSTTIDGTTPEVSILNNISNITTQTDSSNVQNVNESSTTVNNNTPISLRDNTNTTTVQYDTQENNTVSGKTPEVSILNSIININTQIDSSDVLKVNESGAAVNNNTTVSLRDNTNITTVNYDTKEINTVTEIPPEVPILKNIINMTTQTESNNFLRANESSIIVDSTTPISLIHNINITTVNYDTKEINTVTEKPPEVQILKNITNISTQIESNNVLRANESGITVDNTTPISLRDNTNIAAIKQDTKEINTVTEKTLEVPILKNIINMKTQIKSSNDLRVNETSTTVDNTTPISLRDNTNITTVNYDTKEINTVTEKTLEVPIQTNIINMATQIKSNNVLRVNESSTTVDDTATSATSLASTTSSTIGNEERFANYVNILLETTMKPESKNEMHTPLDEIKTSSSATGILVAVPDFISESTLETVGTTDASRTIVLRETELAENNQTNNINPNNGPSESGVDFNKTKTIEELARASQVIEKQTGPCTQIESTTSSPSVTSLPEIQSTTESIAKNSSNKLTDNLTQTEDNVTTIARNTFATNESKLFSTDANEATTFNENNSSYTTISVVTPSLDIVESTISVTSSPITTTQIHQEEVTTTTEKLQTKATPSPQNAARTIVVSKIKDINETSSILLRDRINSTVTQDPETTTVKMTTVNNTTLRQTPISSLVKEYLPSTPFAEEVEKLRSVANTITTASTNDNVTLILSDNNSNDLTPLDLKMATNLDSKNISIVKQEIFVPFQDVMGDNAVQSINTTPIMKYEEVKLNNVNGNVKLKQQPLIKKVPERNTLVYDVSNLTPVVAFLTPTVKMSDASFIYIIPSVRRIDPFDRRSKSIYNTSLRSKVATQPGLNSVTAPDSMVETIKVNGGKTIKTSHLGLVLNQTGIKNETLDLIAGHKSANHIDREHIEATNDGNINANKTIETLSNTDVASSIRKVIPDIQNEGLPAKSPIDVNLAQGSSINTVEYEKMSSTTNMPHVSKEKESSEIIISANNNVTFVKTSITNVSQDFETGNKLKTSTTSNNQKVNLAEHNQTQRNVTGNELKHNTTKKSDFEQTVTNKQLHASNKDKNNTNATAGTFNCSNHTRGKYADKKDCRKFYTCVGNLQPLIGICPNNTVFSDLNKQCTRNLSHCVRNNQFRCLHEGRFNDFYKDNVYYICVKNTKNQFVRYKFQCHSDYHLNKATVKCEKNVINSTRSATSGSENSRVMNDEMPSAIERESSRKMYNTKFECEDEGSFSHSNDCNKYYECTKVKDVYRRKLKKCAVDEVYDKDKKKCIKSDSSEC</sequence>
<evidence type="ECO:0000313" key="4">
    <source>
        <dbReference type="EMBL" id="CAH0628726.1"/>
    </source>
</evidence>
<feature type="signal peptide" evidence="2">
    <location>
        <begin position="1"/>
        <end position="24"/>
    </location>
</feature>
<feature type="region of interest" description="Disordered" evidence="1">
    <location>
        <begin position="827"/>
        <end position="850"/>
    </location>
</feature>
<feature type="compositionally biased region" description="Low complexity" evidence="1">
    <location>
        <begin position="867"/>
        <end position="884"/>
    </location>
</feature>
<dbReference type="SUPFAM" id="SSF57625">
    <property type="entry name" value="Invertebrate chitin-binding proteins"/>
    <property type="match status" value="2"/>
</dbReference>
<dbReference type="InterPro" id="IPR002557">
    <property type="entry name" value="Chitin-bd_dom"/>
</dbReference>
<feature type="region of interest" description="Disordered" evidence="1">
    <location>
        <begin position="865"/>
        <end position="913"/>
    </location>
</feature>
<feature type="compositionally biased region" description="Polar residues" evidence="1">
    <location>
        <begin position="1959"/>
        <end position="1969"/>
    </location>
</feature>
<evidence type="ECO:0000259" key="3">
    <source>
        <dbReference type="PROSITE" id="PS50940"/>
    </source>
</evidence>
<evidence type="ECO:0000313" key="5">
    <source>
        <dbReference type="Proteomes" id="UP001154114"/>
    </source>
</evidence>
<reference evidence="4" key="1">
    <citation type="submission" date="2021-12" db="EMBL/GenBank/DDBJ databases">
        <authorList>
            <person name="King R."/>
        </authorList>
    </citation>
    <scope>NUCLEOTIDE SEQUENCE</scope>
</reference>
<evidence type="ECO:0000256" key="2">
    <source>
        <dbReference type="SAM" id="SignalP"/>
    </source>
</evidence>
<organism evidence="4 5">
    <name type="scientific">Chrysodeixis includens</name>
    <name type="common">Soybean looper</name>
    <name type="synonym">Pseudoplusia includens</name>
    <dbReference type="NCBI Taxonomy" id="689277"/>
    <lineage>
        <taxon>Eukaryota</taxon>
        <taxon>Metazoa</taxon>
        <taxon>Ecdysozoa</taxon>
        <taxon>Arthropoda</taxon>
        <taxon>Hexapoda</taxon>
        <taxon>Insecta</taxon>
        <taxon>Pterygota</taxon>
        <taxon>Neoptera</taxon>
        <taxon>Endopterygota</taxon>
        <taxon>Lepidoptera</taxon>
        <taxon>Glossata</taxon>
        <taxon>Ditrysia</taxon>
        <taxon>Noctuoidea</taxon>
        <taxon>Noctuidae</taxon>
        <taxon>Plusiinae</taxon>
        <taxon>Chrysodeixis</taxon>
    </lineage>
</organism>
<dbReference type="Proteomes" id="UP001154114">
    <property type="component" value="Chromosome 9"/>
</dbReference>
<dbReference type="OrthoDB" id="6020543at2759"/>
<feature type="region of interest" description="Disordered" evidence="1">
    <location>
        <begin position="1944"/>
        <end position="1981"/>
    </location>
</feature>